<keyword evidence="2" id="KW-1133">Transmembrane helix</keyword>
<protein>
    <recommendedName>
        <fullName evidence="5">Energy transducer TonB</fullName>
    </recommendedName>
</protein>
<feature type="compositionally biased region" description="Polar residues" evidence="1">
    <location>
        <begin position="108"/>
        <end position="121"/>
    </location>
</feature>
<organism evidence="3 4">
    <name type="scientific">Chryseobacterium indologenes</name>
    <name type="common">Flavobacterium indologenes</name>
    <dbReference type="NCBI Taxonomy" id="253"/>
    <lineage>
        <taxon>Bacteria</taxon>
        <taxon>Pseudomonadati</taxon>
        <taxon>Bacteroidota</taxon>
        <taxon>Flavobacteriia</taxon>
        <taxon>Flavobacteriales</taxon>
        <taxon>Weeksellaceae</taxon>
        <taxon>Chryseobacterium group</taxon>
        <taxon>Chryseobacterium</taxon>
    </lineage>
</organism>
<reference evidence="3 4" key="1">
    <citation type="journal article" date="2015" name="Genom Data">
        <title>Draft genome sequence of a multidrug-resistant Chryseobacterium indologenes isolate from Malaysia.</title>
        <authorList>
            <person name="Yu C.Y."/>
            <person name="Ang G.Y."/>
            <person name="Cheng H.J."/>
            <person name="Cheong Y.M."/>
            <person name="Yin W.F."/>
            <person name="Chan K.G."/>
        </authorList>
    </citation>
    <scope>NUCLEOTIDE SEQUENCE [LARGE SCALE GENOMIC DNA]</scope>
    <source>
        <strain evidence="3 4">CI_885</strain>
    </source>
</reference>
<feature type="region of interest" description="Disordered" evidence="1">
    <location>
        <begin position="65"/>
        <end position="138"/>
    </location>
</feature>
<evidence type="ECO:0000313" key="4">
    <source>
        <dbReference type="Proteomes" id="UP000037953"/>
    </source>
</evidence>
<dbReference type="SUPFAM" id="SSF74653">
    <property type="entry name" value="TolA/TonB C-terminal domain"/>
    <property type="match status" value="1"/>
</dbReference>
<evidence type="ECO:0000256" key="1">
    <source>
        <dbReference type="SAM" id="MobiDB-lite"/>
    </source>
</evidence>
<evidence type="ECO:0000256" key="2">
    <source>
        <dbReference type="SAM" id="Phobius"/>
    </source>
</evidence>
<dbReference type="RefSeq" id="WP_062702725.1">
    <property type="nucleotide sequence ID" value="NZ_LJOD01000018.1"/>
</dbReference>
<proteinExistence type="predicted"/>
<keyword evidence="2" id="KW-0472">Membrane</keyword>
<name>A0A0N0IU97_CHRID</name>
<evidence type="ECO:0000313" key="3">
    <source>
        <dbReference type="EMBL" id="KPE49461.1"/>
    </source>
</evidence>
<gene>
    <name evidence="3" type="ORF">AOB46_20080</name>
</gene>
<keyword evidence="2" id="KW-0812">Transmembrane</keyword>
<sequence>MKHIHQNQEFRFNEVLFEHRNKEYGAYVLRNESDRILTKALFIGVSLLAAVSITPFAISAFKSDAPSKGPDGVEITLVDPVIPDDPATPPAQVLPPTVTPPPARVKQFDSTVPEPSSTAPDDTSKKEPIPDDAVAGFKNDFTAEPIKRGAEPINLEGTGKGPVLPYVPQGPPAPKGPDNRIVTGPELASEATFEGGINAFRNKVTSNFDGSSFDGSGETMRTVVTFVVETNGTISGIKAEGGDADFNREALRTIKSIKGKWNPGLNKNGEAVRSYFKFPISMKFE</sequence>
<dbReference type="Gene3D" id="3.30.1150.10">
    <property type="match status" value="1"/>
</dbReference>
<dbReference type="Proteomes" id="UP000037953">
    <property type="component" value="Unassembled WGS sequence"/>
</dbReference>
<evidence type="ECO:0008006" key="5">
    <source>
        <dbReference type="Google" id="ProtNLM"/>
    </source>
</evidence>
<reference evidence="4" key="2">
    <citation type="submission" date="2015-09" db="EMBL/GenBank/DDBJ databases">
        <title>Draft genome sequence of a multidrug-resistant Chryseobacterium indologenes isolate from Malaysia.</title>
        <authorList>
            <person name="Yu C.Y."/>
            <person name="Ang G.Y."/>
            <person name="Chan K.-G."/>
        </authorList>
    </citation>
    <scope>NUCLEOTIDE SEQUENCE [LARGE SCALE GENOMIC DNA]</scope>
    <source>
        <strain evidence="4">CI_885</strain>
    </source>
</reference>
<dbReference type="EMBL" id="LJOD01000018">
    <property type="protein sequence ID" value="KPE49461.1"/>
    <property type="molecule type" value="Genomic_DNA"/>
</dbReference>
<dbReference type="PATRIC" id="fig|253.9.peg.1987"/>
<accession>A0A0N0IU97</accession>
<dbReference type="AlphaFoldDB" id="A0A0N0IU97"/>
<dbReference type="OrthoDB" id="1095452at2"/>
<feature type="compositionally biased region" description="Pro residues" evidence="1">
    <location>
        <begin position="86"/>
        <end position="103"/>
    </location>
</feature>
<feature type="transmembrane region" description="Helical" evidence="2">
    <location>
        <begin position="40"/>
        <end position="61"/>
    </location>
</feature>
<comment type="caution">
    <text evidence="3">The sequence shown here is derived from an EMBL/GenBank/DDBJ whole genome shotgun (WGS) entry which is preliminary data.</text>
</comment>